<keyword evidence="1" id="KW-1133">Transmembrane helix</keyword>
<sequence>MALAPETTEPDDGPPADETRLKQAVVVVHGMGEQWPMSTLRSFVDSVWTRDPKVVEAAGHPNGAKTWISPDERTGSHELRRIVTAYVFHPPKAEKIKIRTDFYELYWADLMQGSTRSRLFAWIKELLWRDKSTIPSDALPIYRATMVAAAIYLAIGLLVAVSAVLSPFVAVVVAAIAALLSWIVDRLLLPYLGDVASYARATPETVAQRAAVRERGLGLLRELSDDGEYDRIVLVGHSLGSILAYDLLQLLWDERRPRDMTMADHGALMKTIRAVGRFSTLADGSAPTGTDLSEFRAAQWGLYLALRGGDAIQPSWKISDFVTVGSPLSHAEFLMAQDGQELRKGIAERLFSTSPPQSNKATEPDVRYNSKPKVWAVHHAACFAATRWSNIYDLGNFLWSGDPISGSVRENFGWGVKEFQVEIRKPGGWLSPRLFTHTDYWSPDAEADPVGGWSDGKGEAHLAALREALDLLRVEGGAP</sequence>
<dbReference type="InterPro" id="IPR029058">
    <property type="entry name" value="AB_hydrolase_fold"/>
</dbReference>
<evidence type="ECO:0000313" key="3">
    <source>
        <dbReference type="Proteomes" id="UP000193083"/>
    </source>
</evidence>
<reference evidence="2 3" key="1">
    <citation type="submission" date="2017-04" db="EMBL/GenBank/DDBJ databases">
        <authorList>
            <person name="Afonso C.L."/>
            <person name="Miller P.J."/>
            <person name="Scott M.A."/>
            <person name="Spackman E."/>
            <person name="Goraichik I."/>
            <person name="Dimitrov K.M."/>
            <person name="Suarez D.L."/>
            <person name="Swayne D.E."/>
        </authorList>
    </citation>
    <scope>NUCLEOTIDE SEQUENCE [LARGE SCALE GENOMIC DNA]</scope>
    <source>
        <strain evidence="2 3">B5P</strain>
    </source>
</reference>
<dbReference type="RefSeq" id="WP_085466424.1">
    <property type="nucleotide sequence ID" value="NZ_FXBL01000004.1"/>
</dbReference>
<name>A0A1X7PPY6_9HYPH</name>
<keyword evidence="1" id="KW-0812">Transmembrane</keyword>
<gene>
    <name evidence="2" type="ORF">SAMN02982922_4766</name>
</gene>
<dbReference type="AlphaFoldDB" id="A0A1X7PPY6"/>
<dbReference type="SUPFAM" id="SSF53474">
    <property type="entry name" value="alpha/beta-Hydrolases"/>
    <property type="match status" value="2"/>
</dbReference>
<evidence type="ECO:0000256" key="1">
    <source>
        <dbReference type="SAM" id="Phobius"/>
    </source>
</evidence>
<dbReference type="EMBL" id="FXBL01000004">
    <property type="protein sequence ID" value="SMH53088.1"/>
    <property type="molecule type" value="Genomic_DNA"/>
</dbReference>
<dbReference type="Proteomes" id="UP000193083">
    <property type="component" value="Unassembled WGS sequence"/>
</dbReference>
<protein>
    <submittedName>
        <fullName evidence="2">Uncharacterized protein</fullName>
    </submittedName>
</protein>
<organism evidence="2 3">
    <name type="scientific">Mesorhizobium australicum</name>
    <dbReference type="NCBI Taxonomy" id="536018"/>
    <lineage>
        <taxon>Bacteria</taxon>
        <taxon>Pseudomonadati</taxon>
        <taxon>Pseudomonadota</taxon>
        <taxon>Alphaproteobacteria</taxon>
        <taxon>Hyphomicrobiales</taxon>
        <taxon>Phyllobacteriaceae</taxon>
        <taxon>Mesorhizobium</taxon>
    </lineage>
</organism>
<feature type="transmembrane region" description="Helical" evidence="1">
    <location>
        <begin position="151"/>
        <end position="184"/>
    </location>
</feature>
<accession>A0A1X7PPY6</accession>
<keyword evidence="3" id="KW-1185">Reference proteome</keyword>
<evidence type="ECO:0000313" key="2">
    <source>
        <dbReference type="EMBL" id="SMH53088.1"/>
    </source>
</evidence>
<proteinExistence type="predicted"/>
<keyword evidence="1" id="KW-0472">Membrane</keyword>